<evidence type="ECO:0000313" key="2">
    <source>
        <dbReference type="EMBL" id="OMJ11267.1"/>
    </source>
</evidence>
<gene>
    <name evidence="2" type="ORF">AYI70_g9838</name>
</gene>
<sequence>MAPNPPPPISQITTHDPEPTTHVSPNPLSSIYAHLLANYPVYRYVWPIGGLVPSNKHRHGIISANSRCNKLF</sequence>
<evidence type="ECO:0000256" key="1">
    <source>
        <dbReference type="SAM" id="MobiDB-lite"/>
    </source>
</evidence>
<accession>A0A1R1X9F4</accession>
<dbReference type="AlphaFoldDB" id="A0A1R1X9F4"/>
<organism evidence="2 3">
    <name type="scientific">Smittium culicis</name>
    <dbReference type="NCBI Taxonomy" id="133412"/>
    <lineage>
        <taxon>Eukaryota</taxon>
        <taxon>Fungi</taxon>
        <taxon>Fungi incertae sedis</taxon>
        <taxon>Zoopagomycota</taxon>
        <taxon>Kickxellomycotina</taxon>
        <taxon>Harpellomycetes</taxon>
        <taxon>Harpellales</taxon>
        <taxon>Legeriomycetaceae</taxon>
        <taxon>Smittium</taxon>
    </lineage>
</organism>
<feature type="region of interest" description="Disordered" evidence="1">
    <location>
        <begin position="1"/>
        <end position="24"/>
    </location>
</feature>
<comment type="caution">
    <text evidence="2">The sequence shown here is derived from an EMBL/GenBank/DDBJ whole genome shotgun (WGS) entry which is preliminary data.</text>
</comment>
<dbReference type="Proteomes" id="UP000187283">
    <property type="component" value="Unassembled WGS sequence"/>
</dbReference>
<protein>
    <submittedName>
        <fullName evidence="2">Uncharacterized protein</fullName>
    </submittedName>
</protein>
<reference evidence="2 3" key="1">
    <citation type="submission" date="2017-01" db="EMBL/GenBank/DDBJ databases">
        <authorList>
            <person name="Mah S.A."/>
            <person name="Swanson W.J."/>
            <person name="Moy G.W."/>
            <person name="Vacquier V.D."/>
        </authorList>
    </citation>
    <scope>NUCLEOTIDE SEQUENCE [LARGE SCALE GENOMIC DNA]</scope>
    <source>
        <strain evidence="2 3">GSMNP</strain>
    </source>
</reference>
<proteinExistence type="predicted"/>
<dbReference type="EMBL" id="LSSN01004581">
    <property type="protein sequence ID" value="OMJ11267.1"/>
    <property type="molecule type" value="Genomic_DNA"/>
</dbReference>
<name>A0A1R1X9F4_9FUNG</name>
<keyword evidence="3" id="KW-1185">Reference proteome</keyword>
<evidence type="ECO:0000313" key="3">
    <source>
        <dbReference type="Proteomes" id="UP000187283"/>
    </source>
</evidence>